<gene>
    <name evidence="3" type="primary">LOC138928004</name>
</gene>
<sequence>MADGSINVYALTTLTFGTASAPFMVIRVIQQLAKDEQGSFPKAEEVLRDEIYVDDILSGGPTIEDAEDKRAHVSGAIKSACMELRKWSSNEESLLQSIPPEHQCSRTPLNWDAADPIKALGMYWLPNKDCFKFQVNFEIPPTFTNRTILSSIARLFDPLGRASHHLGKVNIEGGNHG</sequence>
<reference evidence="2" key="1">
    <citation type="submission" date="2025-05" db="UniProtKB">
        <authorList>
            <consortium name="RefSeq"/>
        </authorList>
    </citation>
    <scope>NUCLEOTIDE SEQUENCE [LARGE SCALE GENOMIC DNA]</scope>
    <source>
        <strain evidence="2">14028-0561.14</strain>
    </source>
</reference>
<reference evidence="3" key="2">
    <citation type="submission" date="2025-08" db="UniProtKB">
        <authorList>
            <consortium name="RefSeq"/>
        </authorList>
    </citation>
    <scope>IDENTIFICATION</scope>
    <source>
        <strain evidence="3">14028-0561.14</strain>
        <tissue evidence="3">Whole fly</tissue>
    </source>
</reference>
<feature type="transmembrane region" description="Helical" evidence="1">
    <location>
        <begin position="6"/>
        <end position="26"/>
    </location>
</feature>
<dbReference type="GeneID" id="138928004"/>
<dbReference type="SUPFAM" id="SSF56672">
    <property type="entry name" value="DNA/RNA polymerases"/>
    <property type="match status" value="1"/>
</dbReference>
<organism evidence="2 3">
    <name type="scientific">Drosophila kikkawai</name>
    <name type="common">Fruit fly</name>
    <dbReference type="NCBI Taxonomy" id="30033"/>
    <lineage>
        <taxon>Eukaryota</taxon>
        <taxon>Metazoa</taxon>
        <taxon>Ecdysozoa</taxon>
        <taxon>Arthropoda</taxon>
        <taxon>Hexapoda</taxon>
        <taxon>Insecta</taxon>
        <taxon>Pterygota</taxon>
        <taxon>Neoptera</taxon>
        <taxon>Endopterygota</taxon>
        <taxon>Diptera</taxon>
        <taxon>Brachycera</taxon>
        <taxon>Muscomorpha</taxon>
        <taxon>Ephydroidea</taxon>
        <taxon>Drosophilidae</taxon>
        <taxon>Drosophila</taxon>
        <taxon>Sophophora</taxon>
    </lineage>
</organism>
<protein>
    <submittedName>
        <fullName evidence="3">Uncharacterized protein</fullName>
    </submittedName>
</protein>
<evidence type="ECO:0000313" key="2">
    <source>
        <dbReference type="Proteomes" id="UP001652661"/>
    </source>
</evidence>
<accession>A0ABM4GBA7</accession>
<keyword evidence="2" id="KW-1185">Reference proteome</keyword>
<dbReference type="PANTHER" id="PTHR47331">
    <property type="entry name" value="PHD-TYPE DOMAIN-CONTAINING PROTEIN"/>
    <property type="match status" value="1"/>
</dbReference>
<evidence type="ECO:0000256" key="1">
    <source>
        <dbReference type="SAM" id="Phobius"/>
    </source>
</evidence>
<keyword evidence="1" id="KW-0812">Transmembrane</keyword>
<keyword evidence="1" id="KW-0472">Membrane</keyword>
<dbReference type="RefSeq" id="XP_070139999.1">
    <property type="nucleotide sequence ID" value="XM_070283898.1"/>
</dbReference>
<dbReference type="InterPro" id="IPR043502">
    <property type="entry name" value="DNA/RNA_pol_sf"/>
</dbReference>
<keyword evidence="1" id="KW-1133">Transmembrane helix</keyword>
<name>A0ABM4GBA7_DROKI</name>
<evidence type="ECO:0000313" key="3">
    <source>
        <dbReference type="RefSeq" id="XP_070139999.1"/>
    </source>
</evidence>
<proteinExistence type="predicted"/>
<dbReference type="Proteomes" id="UP001652661">
    <property type="component" value="Chromosome 2R"/>
</dbReference>